<dbReference type="PROSITE" id="PS51819">
    <property type="entry name" value="VOC"/>
    <property type="match status" value="1"/>
</dbReference>
<evidence type="ECO:0000313" key="4">
    <source>
        <dbReference type="EMBL" id="CAB4787351.1"/>
    </source>
</evidence>
<evidence type="ECO:0000313" key="2">
    <source>
        <dbReference type="EMBL" id="CAB4661660.1"/>
    </source>
</evidence>
<reference evidence="3" key="1">
    <citation type="submission" date="2020-05" db="EMBL/GenBank/DDBJ databases">
        <authorList>
            <person name="Chiriac C."/>
            <person name="Salcher M."/>
            <person name="Ghai R."/>
            <person name="Kavagutti S V."/>
        </authorList>
    </citation>
    <scope>NUCLEOTIDE SEQUENCE</scope>
</reference>
<dbReference type="InterPro" id="IPR029068">
    <property type="entry name" value="Glyas_Bleomycin-R_OHBP_Dase"/>
</dbReference>
<accession>A0A6J6V6B4</accession>
<dbReference type="Gene3D" id="3.10.180.10">
    <property type="entry name" value="2,3-Dihydroxybiphenyl 1,2-Dioxygenase, domain 1"/>
    <property type="match status" value="1"/>
</dbReference>
<dbReference type="Pfam" id="PF13669">
    <property type="entry name" value="Glyoxalase_4"/>
    <property type="match status" value="1"/>
</dbReference>
<sequence>MDLDHIALATLNPTSALAQLVGELAATVTEGGDALDFRWVQARVGDGDAGMTVEVITPRSDVGESFLTKFIARHGEGQHHITFKVDSLHDAIDQATLAGYQPTGVSFEDPEWFEAFLSPREAQGTVIQLAQANPSPGTWSKRWADHAERGAPLGRPIWWEETPEPATNRAFLKRIVMRTNSITSSLGLWCGLLGGVPEYETDESIELSWPGGRILVVEDPGSTPGFERLEVVSPEEMRALRIAGAPVHFSRSK</sequence>
<dbReference type="AlphaFoldDB" id="A0A6J6V6B4"/>
<name>A0A6J6V6B4_9ZZZZ</name>
<dbReference type="EMBL" id="CAEZWM010000125">
    <property type="protein sequence ID" value="CAB4661660.1"/>
    <property type="molecule type" value="Genomic_DNA"/>
</dbReference>
<organism evidence="3">
    <name type="scientific">freshwater metagenome</name>
    <dbReference type="NCBI Taxonomy" id="449393"/>
    <lineage>
        <taxon>unclassified sequences</taxon>
        <taxon>metagenomes</taxon>
        <taxon>ecological metagenomes</taxon>
    </lineage>
</organism>
<protein>
    <submittedName>
        <fullName evidence="3">Unannotated protein</fullName>
    </submittedName>
</protein>
<dbReference type="EMBL" id="CAEZZU010000001">
    <property type="protein sequence ID" value="CAB4766688.1"/>
    <property type="molecule type" value="Genomic_DNA"/>
</dbReference>
<evidence type="ECO:0000313" key="3">
    <source>
        <dbReference type="EMBL" id="CAB4766688.1"/>
    </source>
</evidence>
<dbReference type="SUPFAM" id="SSF54593">
    <property type="entry name" value="Glyoxalase/Bleomycin resistance protein/Dihydroxybiphenyl dioxygenase"/>
    <property type="match status" value="1"/>
</dbReference>
<dbReference type="InterPro" id="IPR037523">
    <property type="entry name" value="VOC_core"/>
</dbReference>
<gene>
    <name evidence="2" type="ORF">UFOPK2242_01006</name>
    <name evidence="3" type="ORF">UFOPK2925_00016</name>
    <name evidence="4" type="ORF">UFOPK2996_00167</name>
</gene>
<feature type="domain" description="VOC" evidence="1">
    <location>
        <begin position="2"/>
        <end position="132"/>
    </location>
</feature>
<dbReference type="EMBL" id="CAFAAH010000009">
    <property type="protein sequence ID" value="CAB4787351.1"/>
    <property type="molecule type" value="Genomic_DNA"/>
</dbReference>
<evidence type="ECO:0000259" key="1">
    <source>
        <dbReference type="PROSITE" id="PS51819"/>
    </source>
</evidence>
<proteinExistence type="predicted"/>